<evidence type="ECO:0000313" key="2">
    <source>
        <dbReference type="Proteomes" id="UP000585614"/>
    </source>
</evidence>
<dbReference type="AlphaFoldDB" id="A0A7J7RPP4"/>
<reference evidence="1 2" key="1">
    <citation type="journal article" date="2020" name="Nature">
        <title>Six reference-quality genomes reveal evolution of bat adaptations.</title>
        <authorList>
            <person name="Jebb D."/>
            <person name="Huang Z."/>
            <person name="Pippel M."/>
            <person name="Hughes G.M."/>
            <person name="Lavrichenko K."/>
            <person name="Devanna P."/>
            <person name="Winkler S."/>
            <person name="Jermiin L.S."/>
            <person name="Skirmuntt E.C."/>
            <person name="Katzourakis A."/>
            <person name="Burkitt-Gray L."/>
            <person name="Ray D.A."/>
            <person name="Sullivan K.A.M."/>
            <person name="Roscito J.G."/>
            <person name="Kirilenko B.M."/>
            <person name="Davalos L.M."/>
            <person name="Corthals A.P."/>
            <person name="Power M.L."/>
            <person name="Jones G."/>
            <person name="Ransome R.D."/>
            <person name="Dechmann D.K.N."/>
            <person name="Locatelli A.G."/>
            <person name="Puechmaille S.J."/>
            <person name="Fedrigo O."/>
            <person name="Jarvis E.D."/>
            <person name="Hiller M."/>
            <person name="Vernes S.C."/>
            <person name="Myers E.W."/>
            <person name="Teeling E.C."/>
        </authorList>
    </citation>
    <scope>NUCLEOTIDE SEQUENCE [LARGE SCALE GENOMIC DNA]</scope>
    <source>
        <strain evidence="1">MRhiFer1</strain>
        <tissue evidence="1">Lung</tissue>
    </source>
</reference>
<dbReference type="Proteomes" id="UP000585614">
    <property type="component" value="Unassembled WGS sequence"/>
</dbReference>
<dbReference type="EMBL" id="JACAGC010000025">
    <property type="protein sequence ID" value="KAF6278089.1"/>
    <property type="molecule type" value="Genomic_DNA"/>
</dbReference>
<evidence type="ECO:0000313" key="1">
    <source>
        <dbReference type="EMBL" id="KAF6278089.1"/>
    </source>
</evidence>
<name>A0A7J7RPP4_RHIFE</name>
<accession>A0A7J7RPP4</accession>
<protein>
    <submittedName>
        <fullName evidence="1">Uncharacterized protein</fullName>
    </submittedName>
</protein>
<comment type="caution">
    <text evidence="1">The sequence shown here is derived from an EMBL/GenBank/DDBJ whole genome shotgun (WGS) entry which is preliminary data.</text>
</comment>
<gene>
    <name evidence="1" type="ORF">mRhiFer1_009376</name>
</gene>
<sequence length="127" mass="14005">MGEEVSSTNRASPSQRLQSCPQLFSAEASMHHLAFSHLGFCPLLPLWRGGGYYYHPHCADEQTEAQGRQLTCPKSRSQAKPSGFQHPAAQGVARKVFSFCTSSCGLASARVDIVLVLYHHHNGHIHY</sequence>
<organism evidence="1 2">
    <name type="scientific">Rhinolophus ferrumequinum</name>
    <name type="common">Greater horseshoe bat</name>
    <dbReference type="NCBI Taxonomy" id="59479"/>
    <lineage>
        <taxon>Eukaryota</taxon>
        <taxon>Metazoa</taxon>
        <taxon>Chordata</taxon>
        <taxon>Craniata</taxon>
        <taxon>Vertebrata</taxon>
        <taxon>Euteleostomi</taxon>
        <taxon>Mammalia</taxon>
        <taxon>Eutheria</taxon>
        <taxon>Laurasiatheria</taxon>
        <taxon>Chiroptera</taxon>
        <taxon>Yinpterochiroptera</taxon>
        <taxon>Rhinolophoidea</taxon>
        <taxon>Rhinolophidae</taxon>
        <taxon>Rhinolophinae</taxon>
        <taxon>Rhinolophus</taxon>
    </lineage>
</organism>
<proteinExistence type="predicted"/>